<dbReference type="Gene3D" id="3.40.605.10">
    <property type="entry name" value="Aldehyde Dehydrogenase, Chain A, domain 1"/>
    <property type="match status" value="1"/>
</dbReference>
<dbReference type="PROSITE" id="PS00070">
    <property type="entry name" value="ALDEHYDE_DEHYDR_CYS"/>
    <property type="match status" value="1"/>
</dbReference>
<evidence type="ECO:0000256" key="1">
    <source>
        <dbReference type="ARBA" id="ARBA00009986"/>
    </source>
</evidence>
<evidence type="ECO:0000313" key="9">
    <source>
        <dbReference type="Proteomes" id="UP001501842"/>
    </source>
</evidence>
<dbReference type="PANTHER" id="PTHR42804">
    <property type="entry name" value="ALDEHYDE DEHYDROGENASE"/>
    <property type="match status" value="1"/>
</dbReference>
<reference evidence="8 9" key="1">
    <citation type="journal article" date="2019" name="Int. J. Syst. Evol. Microbiol.">
        <title>The Global Catalogue of Microorganisms (GCM) 10K type strain sequencing project: providing services to taxonomists for standard genome sequencing and annotation.</title>
        <authorList>
            <consortium name="The Broad Institute Genomics Platform"/>
            <consortium name="The Broad Institute Genome Sequencing Center for Infectious Disease"/>
            <person name="Wu L."/>
            <person name="Ma J."/>
        </authorList>
    </citation>
    <scope>NUCLEOTIDE SEQUENCE [LARGE SCALE GENOMIC DNA]</scope>
    <source>
        <strain evidence="8 9">JCM 8201</strain>
    </source>
</reference>
<accession>A0ABN3UPX9</accession>
<dbReference type="EC" id="1.2.1.3" evidence="3"/>
<dbReference type="Pfam" id="PF00171">
    <property type="entry name" value="Aldedh"/>
    <property type="match status" value="1"/>
</dbReference>
<evidence type="ECO:0000256" key="3">
    <source>
        <dbReference type="ARBA" id="ARBA00024226"/>
    </source>
</evidence>
<comment type="caution">
    <text evidence="8">The sequence shown here is derived from an EMBL/GenBank/DDBJ whole genome shotgun (WGS) entry which is preliminary data.</text>
</comment>
<evidence type="ECO:0000256" key="2">
    <source>
        <dbReference type="ARBA" id="ARBA00023002"/>
    </source>
</evidence>
<organism evidence="8 9">
    <name type="scientific">Actinocorallia aurantiaca</name>
    <dbReference type="NCBI Taxonomy" id="46204"/>
    <lineage>
        <taxon>Bacteria</taxon>
        <taxon>Bacillati</taxon>
        <taxon>Actinomycetota</taxon>
        <taxon>Actinomycetes</taxon>
        <taxon>Streptosporangiales</taxon>
        <taxon>Thermomonosporaceae</taxon>
        <taxon>Actinocorallia</taxon>
    </lineage>
</organism>
<keyword evidence="9" id="KW-1185">Reference proteome</keyword>
<comment type="similarity">
    <text evidence="1 6">Belongs to the aldehyde dehydrogenase family.</text>
</comment>
<sequence length="483" mass="51587">MQRTPRLFIDGQWVSRTDHLFDVICPSTEERIGQAADASEEDVDTAVRAARRAFEDGPWRRLSVGERAELIERAAELFGVRAEQTGWLVTAEMGVPISTSVMLARRAANTMIAWAELARSTPLTEFRTAGGPTAVVREPVGVCAAISPWNGPVGMAVGKIVPALLAGCSVVYKPAPETPFDIAFLVDALREAGLPAGVLNVVTGGAETGRLLIRHPGVDKVGFTGSTAVGREIGAACGSEFKRVQLELGGKSAAIVLEDAEPDQVRAGLAMGCFFNSGQVCAALSRVLAPRRIYDEVVSWMEQAAGGWVLGDPFDSATTLGPLVSERQRMRVENYIGLGVEAGARLVCGGGRPEQPGKGWFIEPTVFADADNTMRIAREEIFGPVAVVVPYDDPEDAVRIANDSEYGLHGAVFTSDPEKAISVARRIRTGTFSINNFVYNNRVPFGGVKSSGIGRDSGKEGYESFFELKTINLDAGTAPLFAP</sequence>
<dbReference type="InterPro" id="IPR016161">
    <property type="entry name" value="Ald_DH/histidinol_DH"/>
</dbReference>
<dbReference type="SUPFAM" id="SSF53720">
    <property type="entry name" value="ALDH-like"/>
    <property type="match status" value="1"/>
</dbReference>
<dbReference type="Gene3D" id="3.40.309.10">
    <property type="entry name" value="Aldehyde Dehydrogenase, Chain A, domain 2"/>
    <property type="match status" value="1"/>
</dbReference>
<evidence type="ECO:0000256" key="6">
    <source>
        <dbReference type="RuleBase" id="RU003345"/>
    </source>
</evidence>
<dbReference type="InterPro" id="IPR016162">
    <property type="entry name" value="Ald_DH_N"/>
</dbReference>
<dbReference type="EMBL" id="BAAATZ010000033">
    <property type="protein sequence ID" value="GAA2736689.1"/>
    <property type="molecule type" value="Genomic_DNA"/>
</dbReference>
<evidence type="ECO:0000259" key="7">
    <source>
        <dbReference type="Pfam" id="PF00171"/>
    </source>
</evidence>
<proteinExistence type="inferred from homology"/>
<protein>
    <recommendedName>
        <fullName evidence="3">aldehyde dehydrogenase (NAD(+))</fullName>
        <ecNumber evidence="3">1.2.1.3</ecNumber>
    </recommendedName>
</protein>
<name>A0ABN3UPX9_9ACTN</name>
<dbReference type="CDD" id="cd07139">
    <property type="entry name" value="ALDH_AldA-Rv0768"/>
    <property type="match status" value="1"/>
</dbReference>
<comment type="catalytic activity">
    <reaction evidence="4">
        <text>an aldehyde + NAD(+) + H2O = a carboxylate + NADH + 2 H(+)</text>
        <dbReference type="Rhea" id="RHEA:16185"/>
        <dbReference type="ChEBI" id="CHEBI:15377"/>
        <dbReference type="ChEBI" id="CHEBI:15378"/>
        <dbReference type="ChEBI" id="CHEBI:17478"/>
        <dbReference type="ChEBI" id="CHEBI:29067"/>
        <dbReference type="ChEBI" id="CHEBI:57540"/>
        <dbReference type="ChEBI" id="CHEBI:57945"/>
        <dbReference type="EC" id="1.2.1.3"/>
    </reaction>
</comment>
<keyword evidence="2 6" id="KW-0560">Oxidoreductase</keyword>
<dbReference type="InterPro" id="IPR016163">
    <property type="entry name" value="Ald_DH_C"/>
</dbReference>
<evidence type="ECO:0000313" key="8">
    <source>
        <dbReference type="EMBL" id="GAA2736689.1"/>
    </source>
</evidence>
<dbReference type="InterPro" id="IPR015590">
    <property type="entry name" value="Aldehyde_DH_dom"/>
</dbReference>
<feature type="active site" evidence="5">
    <location>
        <position position="247"/>
    </location>
</feature>
<evidence type="ECO:0000256" key="5">
    <source>
        <dbReference type="PROSITE-ProRule" id="PRU10007"/>
    </source>
</evidence>
<dbReference type="RefSeq" id="WP_344456357.1">
    <property type="nucleotide sequence ID" value="NZ_BAAATZ010000033.1"/>
</dbReference>
<dbReference type="PROSITE" id="PS00687">
    <property type="entry name" value="ALDEHYDE_DEHYDR_GLU"/>
    <property type="match status" value="1"/>
</dbReference>
<dbReference type="PANTHER" id="PTHR42804:SF1">
    <property type="entry name" value="ALDEHYDE DEHYDROGENASE-RELATED"/>
    <property type="match status" value="1"/>
</dbReference>
<gene>
    <name evidence="8" type="ORF">GCM10010439_64420</name>
</gene>
<dbReference type="InterPro" id="IPR016160">
    <property type="entry name" value="Ald_DH_CS_CYS"/>
</dbReference>
<dbReference type="InterPro" id="IPR029510">
    <property type="entry name" value="Ald_DH_CS_GLU"/>
</dbReference>
<evidence type="ECO:0000256" key="4">
    <source>
        <dbReference type="ARBA" id="ARBA00049194"/>
    </source>
</evidence>
<feature type="domain" description="Aldehyde dehydrogenase" evidence="7">
    <location>
        <begin position="13"/>
        <end position="471"/>
    </location>
</feature>
<dbReference type="Proteomes" id="UP001501842">
    <property type="component" value="Unassembled WGS sequence"/>
</dbReference>